<dbReference type="Proteomes" id="UP001054857">
    <property type="component" value="Unassembled WGS sequence"/>
</dbReference>
<dbReference type="EMBL" id="BMAR01000010">
    <property type="protein sequence ID" value="GFR45658.1"/>
    <property type="molecule type" value="Genomic_DNA"/>
</dbReference>
<keyword evidence="9" id="KW-1185">Reference proteome</keyword>
<dbReference type="PANTHER" id="PTHR22807">
    <property type="entry name" value="NOP2 YEAST -RELATED NOL1/NOP2/FMU SUN DOMAIN-CONTAINING"/>
    <property type="match status" value="1"/>
</dbReference>
<dbReference type="InterPro" id="IPR029063">
    <property type="entry name" value="SAM-dependent_MTases_sf"/>
</dbReference>
<dbReference type="GO" id="GO:0000470">
    <property type="term" value="P:maturation of LSU-rRNA"/>
    <property type="evidence" value="ECO:0007669"/>
    <property type="project" value="TreeGrafter"/>
</dbReference>
<feature type="non-terminal residue" evidence="8">
    <location>
        <position position="667"/>
    </location>
</feature>
<dbReference type="Gene3D" id="3.40.50.150">
    <property type="entry name" value="Vaccinia Virus protein VP39"/>
    <property type="match status" value="1"/>
</dbReference>
<dbReference type="SUPFAM" id="SSF53335">
    <property type="entry name" value="S-adenosyl-L-methionine-dependent methyltransferases"/>
    <property type="match status" value="1"/>
</dbReference>
<evidence type="ECO:0000256" key="5">
    <source>
        <dbReference type="PROSITE-ProRule" id="PRU01023"/>
    </source>
</evidence>
<feature type="compositionally biased region" description="Pro residues" evidence="6">
    <location>
        <begin position="237"/>
        <end position="251"/>
    </location>
</feature>
<keyword evidence="1 5" id="KW-0489">Methyltransferase</keyword>
<feature type="active site" description="Nucleophile" evidence="5">
    <location>
        <position position="515"/>
    </location>
</feature>
<keyword evidence="2 5" id="KW-0808">Transferase</keyword>
<evidence type="ECO:0000256" key="6">
    <source>
        <dbReference type="SAM" id="MobiDB-lite"/>
    </source>
</evidence>
<feature type="region of interest" description="Disordered" evidence="6">
    <location>
        <begin position="368"/>
        <end position="394"/>
    </location>
</feature>
<dbReference type="GO" id="GO:0070475">
    <property type="term" value="P:rRNA base methylation"/>
    <property type="evidence" value="ECO:0007669"/>
    <property type="project" value="TreeGrafter"/>
</dbReference>
<dbReference type="AlphaFoldDB" id="A0AAD3DPX8"/>
<organism evidence="8 9">
    <name type="scientific">Astrephomene gubernaculifera</name>
    <dbReference type="NCBI Taxonomy" id="47775"/>
    <lineage>
        <taxon>Eukaryota</taxon>
        <taxon>Viridiplantae</taxon>
        <taxon>Chlorophyta</taxon>
        <taxon>core chlorophytes</taxon>
        <taxon>Chlorophyceae</taxon>
        <taxon>CS clade</taxon>
        <taxon>Chlamydomonadales</taxon>
        <taxon>Astrephomenaceae</taxon>
        <taxon>Astrephomene</taxon>
    </lineage>
</organism>
<evidence type="ECO:0000256" key="2">
    <source>
        <dbReference type="ARBA" id="ARBA00022679"/>
    </source>
</evidence>
<dbReference type="Pfam" id="PF01189">
    <property type="entry name" value="Methyltr_RsmB-F"/>
    <property type="match status" value="2"/>
</dbReference>
<dbReference type="PROSITE" id="PS51686">
    <property type="entry name" value="SAM_MT_RSMB_NOP"/>
    <property type="match status" value="1"/>
</dbReference>
<feature type="compositionally biased region" description="Gly residues" evidence="6">
    <location>
        <begin position="452"/>
        <end position="462"/>
    </location>
</feature>
<feature type="binding site" evidence="5">
    <location>
        <position position="419"/>
    </location>
    <ligand>
        <name>S-adenosyl-L-methionine</name>
        <dbReference type="ChEBI" id="CHEBI:59789"/>
    </ligand>
</feature>
<evidence type="ECO:0000256" key="1">
    <source>
        <dbReference type="ARBA" id="ARBA00022603"/>
    </source>
</evidence>
<feature type="region of interest" description="Disordered" evidence="6">
    <location>
        <begin position="200"/>
        <end position="255"/>
    </location>
</feature>
<feature type="compositionally biased region" description="Low complexity" evidence="6">
    <location>
        <begin position="368"/>
        <end position="377"/>
    </location>
</feature>
<dbReference type="PRINTS" id="PR02008">
    <property type="entry name" value="RCMTFAMILY"/>
</dbReference>
<keyword evidence="3 5" id="KW-0949">S-adenosyl-L-methionine</keyword>
<comment type="caution">
    <text evidence="8">The sequence shown here is derived from an EMBL/GenBank/DDBJ whole genome shotgun (WGS) entry which is preliminary data.</text>
</comment>
<comment type="similarity">
    <text evidence="5">Belongs to the class I-like SAM-binding methyltransferase superfamily. RsmB/NOP family.</text>
</comment>
<dbReference type="InterPro" id="IPR001678">
    <property type="entry name" value="MeTrfase_RsmB-F_NOP2_dom"/>
</dbReference>
<dbReference type="GO" id="GO:0009383">
    <property type="term" value="F:rRNA (cytosine-C5-)-methyltransferase activity"/>
    <property type="evidence" value="ECO:0007669"/>
    <property type="project" value="TreeGrafter"/>
</dbReference>
<proteinExistence type="inferred from homology"/>
<accession>A0AAD3DPX8</accession>
<dbReference type="GO" id="GO:0005730">
    <property type="term" value="C:nucleolus"/>
    <property type="evidence" value="ECO:0007669"/>
    <property type="project" value="TreeGrafter"/>
</dbReference>
<feature type="compositionally biased region" description="Low complexity" evidence="6">
    <location>
        <begin position="213"/>
        <end position="229"/>
    </location>
</feature>
<feature type="compositionally biased region" description="Polar residues" evidence="6">
    <location>
        <begin position="385"/>
        <end position="394"/>
    </location>
</feature>
<feature type="region of interest" description="Disordered" evidence="6">
    <location>
        <begin position="439"/>
        <end position="467"/>
    </location>
</feature>
<evidence type="ECO:0000256" key="4">
    <source>
        <dbReference type="ARBA" id="ARBA00022884"/>
    </source>
</evidence>
<keyword evidence="4 5" id="KW-0694">RNA-binding</keyword>
<dbReference type="PANTHER" id="PTHR22807:SF30">
    <property type="entry name" value="28S RRNA (CYTOSINE(4447)-C(5))-METHYLTRANSFERASE-RELATED"/>
    <property type="match status" value="1"/>
</dbReference>
<dbReference type="GO" id="GO:0003723">
    <property type="term" value="F:RNA binding"/>
    <property type="evidence" value="ECO:0007669"/>
    <property type="project" value="UniProtKB-UniRule"/>
</dbReference>
<feature type="region of interest" description="Disordered" evidence="6">
    <location>
        <begin position="299"/>
        <end position="338"/>
    </location>
</feature>
<gene>
    <name evidence="8" type="ORF">Agub_g7069</name>
</gene>
<feature type="domain" description="SAM-dependent MTase RsmB/NOP-type" evidence="7">
    <location>
        <begin position="413"/>
        <end position="667"/>
    </location>
</feature>
<reference evidence="8 9" key="1">
    <citation type="journal article" date="2021" name="Sci. Rep.">
        <title>Genome sequencing of the multicellular alga Astrephomene provides insights into convergent evolution of germ-soma differentiation.</title>
        <authorList>
            <person name="Yamashita S."/>
            <person name="Yamamoto K."/>
            <person name="Matsuzaki R."/>
            <person name="Suzuki S."/>
            <person name="Yamaguchi H."/>
            <person name="Hirooka S."/>
            <person name="Minakuchi Y."/>
            <person name="Miyagishima S."/>
            <person name="Kawachi M."/>
            <person name="Toyoda A."/>
            <person name="Nozaki H."/>
        </authorList>
    </citation>
    <scope>NUCLEOTIDE SEQUENCE [LARGE SCALE GENOMIC DNA]</scope>
    <source>
        <strain evidence="8 9">NIES-4017</strain>
    </source>
</reference>
<evidence type="ECO:0000256" key="3">
    <source>
        <dbReference type="ARBA" id="ARBA00022691"/>
    </source>
</evidence>
<sequence>LTEVTFCSDVLKSHPEVHSLLCYTKIHRSWSYLQYGSDKYYRYSITSVPRIACEETTLKHRVRPYLHMSNNRRDGAGNPASLRAIERHLASFLPADLLKQFWHEGFTADRQPTFRLNSLRLGHGSQEGTVRQLLEGFALPHDTPVEPCPYFSRARLLPAHTAAAVHVASRAHSLVPLRSGSVYFMSLSSMLPALALMAPARPHHHQHHPQQPEPQQAGPQQPQSLGSQPHQHHQLCRPPPPPQLPPSPPPLRVLDLCAAPGGKTALLAELMGNRGALLAVDSSWPRLQRLHFNIDRLVPDTNHHNHQGNQQGPTANDLLNHNHNHPRQRSGKQAAAASAAVSKQLWRRGCVLAAHADGARLAVDSQGLPLPLQQPSSPSSPPPSKRTTADTTTNTGWESLAAAAASGTSEGVYDRVLVDAPCSGLGRLQLQRPGSLAGWVGGGMRSGSSSRGRGGGKGGGGEAPSQDLLSEAGDEAAIAAAAAEVAERLERRQRALLLRGLQLLRRGGRLVYSTCTLDPRENEAVIAWVLRRVPGVRLEEPHLPLSSAHMQWPLSTTATAAASDANGSDCRPYESSSPASVPLREALEAHRPGCTYPPLLDWPWWEAAAASGDTGSNGDELHGSYDSEIGCSTAVSWEEVRKQLTSCVRVAPGPTYEGFFIAQFSKD</sequence>
<evidence type="ECO:0000313" key="9">
    <source>
        <dbReference type="Proteomes" id="UP001054857"/>
    </source>
</evidence>
<dbReference type="InterPro" id="IPR023267">
    <property type="entry name" value="RCMT"/>
</dbReference>
<evidence type="ECO:0000259" key="7">
    <source>
        <dbReference type="PROSITE" id="PS51686"/>
    </source>
</evidence>
<feature type="compositionally biased region" description="Polar residues" evidence="6">
    <location>
        <begin position="307"/>
        <end position="321"/>
    </location>
</feature>
<dbReference type="InterPro" id="IPR049560">
    <property type="entry name" value="MeTrfase_RsmB-F_NOP2_cat"/>
</dbReference>
<evidence type="ECO:0000313" key="8">
    <source>
        <dbReference type="EMBL" id="GFR45658.1"/>
    </source>
</evidence>
<comment type="caution">
    <text evidence="5">Lacks conserved residue(s) required for the propagation of feature annotation.</text>
</comment>
<name>A0AAD3DPX8_9CHLO</name>
<protein>
    <recommendedName>
        <fullName evidence="7">SAM-dependent MTase RsmB/NOP-type domain-containing protein</fullName>
    </recommendedName>
</protein>